<dbReference type="PANTHER" id="PTHR11125:SF7">
    <property type="entry name" value="TRANSCRIPTION ELONGATION FACTOR SPT5"/>
    <property type="match status" value="1"/>
</dbReference>
<feature type="compositionally biased region" description="Basic and acidic residues" evidence="5">
    <location>
        <begin position="548"/>
        <end position="565"/>
    </location>
</feature>
<sequence>MSLRLLQMTHQEPYRWFRHAPHPLNLSNLTSTPAPFLRSGQQGERLYIAIMPVSVATVRALLDNSFTPSATNILEALDHIWSQRDIEIMEAMRSVRQFLDMEAQVADDGELSDEEQFTSAERDLEDAFINDGAEIGGDDHRGSLAFHSIEDGVEEDEFDRLLARLEAQATGPRRPRLDRRLEEEDSMTKLQETIARLPLDTDYPLWRVGCRIGSEDAAVISLLQSAREIHHIRSAFTRGSIRGSIYVEEIMDSALVNLLLSTPGILRNHLGIKREIVDRSHQHELLTMRDVKKDFDAGSWVLIQKGIYKGDVGLVSATFSWGAQVLLIPRLNLQSAKSRKRKSSVLVPPAKLFEPEEARKLISTPIICNADGSYTLGLLKFDHGLLEKEFDFASIANLVMDIPYSHFSMFRSSNHPDIMRARMPRPREWCLQLEEEVLFRTPGIADRPAKWEPAVLKMLGTYDVEAEQSTIKGGHEISRTVRGTWLDIRKSPKIGQFVRVVSGPYLDYTGWVVGVHEDHALITRSSADGLISIVETRAEIPSAPINGKEQRHVPTEDDDLQKDSTETDVGTDAAMSIDSQMTLGNMVVHSEEIAQTLDQSGVTSELEETLITERSLQAEEGEVSGAVVNIATVSNQNNYGADNDKFETVEHFSVYVNLLDTAFSEPLSPLISELNPIEKRPSKHPWCGLEVIIQKYRHARKGETGRIKDVLHHIDNAELQLVIQLTRFNPFAPFQTIVVDYDDVVEMSSFNELVLFLDPGPNFFRPKPKSSLKHIREVLPDVPQTIASGSDTPMYSQESMTLAWDPSSRTPDPAIHSTSLALSDPSESVSSMTETSHSLNPPTCNHVLLNPKLVGISLNVIVDGGQYNKKAVVATTAWEVNNLVLKCKKYSSWTVVDPTWVTPKYANPIHDNGLLVVIKGEHCGKFVRRIHHESLSDNPTVLVAVVTVSKGCVDVLTGERFTLSTDFLCSVPESKKDRDLNSNVMTQLKERYKKKTL</sequence>
<evidence type="ECO:0000256" key="5">
    <source>
        <dbReference type="SAM" id="MobiDB-lite"/>
    </source>
</evidence>
<evidence type="ECO:0000256" key="2">
    <source>
        <dbReference type="ARBA" id="ARBA00024691"/>
    </source>
</evidence>
<evidence type="ECO:0000256" key="1">
    <source>
        <dbReference type="ARBA" id="ARBA00023163"/>
    </source>
</evidence>
<organism evidence="7">
    <name type="scientific">Psilocybe cubensis</name>
    <name type="common">Psychedelic mushroom</name>
    <name type="synonym">Stropharia cubensis</name>
    <dbReference type="NCBI Taxonomy" id="181762"/>
    <lineage>
        <taxon>Eukaryota</taxon>
        <taxon>Fungi</taxon>
        <taxon>Dikarya</taxon>
        <taxon>Basidiomycota</taxon>
        <taxon>Agaricomycotina</taxon>
        <taxon>Agaricomycetes</taxon>
        <taxon>Agaricomycetidae</taxon>
        <taxon>Agaricales</taxon>
        <taxon>Agaricineae</taxon>
        <taxon>Strophariaceae</taxon>
        <taxon>Psilocybe</taxon>
    </lineage>
</organism>
<dbReference type="InterPro" id="IPR005100">
    <property type="entry name" value="NGN-domain"/>
</dbReference>
<dbReference type="EMBL" id="JAFIQS010000006">
    <property type="protein sequence ID" value="KAG5168490.1"/>
    <property type="molecule type" value="Genomic_DNA"/>
</dbReference>
<dbReference type="AlphaFoldDB" id="A0A8H7XV53"/>
<protein>
    <recommendedName>
        <fullName evidence="3">Chromatin elongation factor SPT5</fullName>
    </recommendedName>
    <alternativeName>
        <fullName evidence="4">Chromatin elongation factor spt5</fullName>
    </alternativeName>
</protein>
<dbReference type="InterPro" id="IPR005824">
    <property type="entry name" value="KOW"/>
</dbReference>
<reference evidence="7" key="1">
    <citation type="submission" date="2021-02" db="EMBL/GenBank/DDBJ databases">
        <title>Psilocybe cubensis genome.</title>
        <authorList>
            <person name="Mckernan K.J."/>
            <person name="Crawford S."/>
            <person name="Trippe A."/>
            <person name="Kane L.T."/>
            <person name="Mclaughlin S."/>
        </authorList>
    </citation>
    <scope>NUCLEOTIDE SEQUENCE [LARGE SCALE GENOMIC DNA]</scope>
    <source>
        <strain evidence="7">MGC-MH-2018</strain>
    </source>
</reference>
<feature type="region of interest" description="Disordered" evidence="5">
    <location>
        <begin position="541"/>
        <end position="568"/>
    </location>
</feature>
<keyword evidence="1" id="KW-0804">Transcription</keyword>
<accession>A0A8H7XV53</accession>
<dbReference type="GO" id="GO:0003729">
    <property type="term" value="F:mRNA binding"/>
    <property type="evidence" value="ECO:0007669"/>
    <property type="project" value="TreeGrafter"/>
</dbReference>
<feature type="domain" description="KOW" evidence="6">
    <location>
        <begin position="491"/>
        <end position="518"/>
    </location>
</feature>
<dbReference type="InterPro" id="IPR039659">
    <property type="entry name" value="SPT5"/>
</dbReference>
<dbReference type="GO" id="GO:0006357">
    <property type="term" value="P:regulation of transcription by RNA polymerase II"/>
    <property type="evidence" value="ECO:0007669"/>
    <property type="project" value="InterPro"/>
</dbReference>
<dbReference type="SMART" id="SM00739">
    <property type="entry name" value="KOW"/>
    <property type="match status" value="2"/>
</dbReference>
<dbReference type="Gene3D" id="3.30.70.940">
    <property type="entry name" value="NusG, N-terminal domain"/>
    <property type="match status" value="1"/>
</dbReference>
<feature type="domain" description="KOW" evidence="6">
    <location>
        <begin position="294"/>
        <end position="321"/>
    </location>
</feature>
<comment type="function">
    <text evidence="2">The SPT4-SPT5 complex mediates both activation and inhibition of transcription elongation, and plays a role in pre-mRNA processing. This complex seems to be important for the stability of the RNA polymerase II elongation machinery on the chromatin template but not for the inherent ability of this machinery to translocate down the gene.</text>
</comment>
<dbReference type="GO" id="GO:0032044">
    <property type="term" value="C:DSIF complex"/>
    <property type="evidence" value="ECO:0007669"/>
    <property type="project" value="TreeGrafter"/>
</dbReference>
<evidence type="ECO:0000259" key="6">
    <source>
        <dbReference type="SMART" id="SM00739"/>
    </source>
</evidence>
<evidence type="ECO:0000313" key="7">
    <source>
        <dbReference type="EMBL" id="KAG5168490.1"/>
    </source>
</evidence>
<feature type="compositionally biased region" description="Polar residues" evidence="5">
    <location>
        <begin position="816"/>
        <end position="838"/>
    </location>
</feature>
<feature type="region of interest" description="Disordered" evidence="5">
    <location>
        <begin position="806"/>
        <end position="838"/>
    </location>
</feature>
<dbReference type="OrthoDB" id="3048815at2759"/>
<dbReference type="InterPro" id="IPR036735">
    <property type="entry name" value="NGN_dom_sf"/>
</dbReference>
<name>A0A8H7XV53_PSICU</name>
<gene>
    <name evidence="7" type="ORF">JR316_007090</name>
</gene>
<comment type="caution">
    <text evidence="7">The sequence shown here is derived from an EMBL/GenBank/DDBJ whole genome shotgun (WGS) entry which is preliminary data.</text>
</comment>
<dbReference type="GO" id="GO:0032784">
    <property type="term" value="P:regulation of DNA-templated transcription elongation"/>
    <property type="evidence" value="ECO:0007669"/>
    <property type="project" value="InterPro"/>
</dbReference>
<evidence type="ECO:0000256" key="4">
    <source>
        <dbReference type="ARBA" id="ARBA00031006"/>
    </source>
</evidence>
<evidence type="ECO:0000256" key="3">
    <source>
        <dbReference type="ARBA" id="ARBA00029865"/>
    </source>
</evidence>
<dbReference type="Pfam" id="PF03439">
    <property type="entry name" value="Spt5-NGN"/>
    <property type="match status" value="1"/>
</dbReference>
<proteinExistence type="predicted"/>
<dbReference type="PANTHER" id="PTHR11125">
    <property type="entry name" value="SUPPRESSOR OF TY 5"/>
    <property type="match status" value="1"/>
</dbReference>
<dbReference type="GO" id="GO:0006368">
    <property type="term" value="P:transcription elongation by RNA polymerase II"/>
    <property type="evidence" value="ECO:0007669"/>
    <property type="project" value="TreeGrafter"/>
</dbReference>